<feature type="compositionally biased region" description="Basic residues" evidence="1">
    <location>
        <begin position="362"/>
        <end position="374"/>
    </location>
</feature>
<dbReference type="RefSeq" id="XP_025599609.1">
    <property type="nucleotide sequence ID" value="XM_025740523.1"/>
</dbReference>
<dbReference type="PANTHER" id="PTHR12320">
    <property type="entry name" value="PROTEIN PHOSPHATASE 2C"/>
    <property type="match status" value="1"/>
</dbReference>
<accession>A0A316ZCA2</accession>
<sequence>MSKLPPQSLWSRAASKPAPRLRTALAAHHAATRHASAASSVAFMPSGGSAPLLLMPSDVPDVPGAVLAPYCGPQPLAVVEAWERGQLVLSSNSGTSQSSVASGSNVASTSGSSSSAAVVQLHVNPRASAALLAPIPMRRYFSTSFAAASHGGISTSSGAAPVPLPTAASGKRAVRTSEASSGGFLEPAPLAGRPGTMDTLHIRLAELAVGSTRSGHRSGGAGGSGWSYGGSTAMGAARLSAALPPEVATVIGQDIVAAPSSGSSSTASSPNLTPPASPGPQQALQARSESLPSSSTQPPTGRATLDALASRAALSTSPPPGVSAPVSSDAPLTLPSDWEGQFRAPRSQRHAYTFEHGAFGIPKRHPLSSVRTRRPNSEPAPAPAPRSRLAQAADFLTGAAPPAQGPGPIDGEEARRAALSGGSTAEGKEAFLSTADVEADVAQLADGKELLLRKSRIRDASGQIVRERLRSVQVGEDAYFLRPDSLGVADGVGGWASRPGADPALFSRLLMHFCAVELSRYDQLSAAELDANDGSLLAAWSAVDPVEVMHHAWERCVRASRREGILGSSTALIALLRGDELRIANVGDCVLLIIRAGDLLFRSEEQQHSFNFPVQLGMMGETAASMDRRRREGKKNAAREGAVGTSDEEDYDELESVPRRARPEPARAGLDVGSAGAAAAEGEEDAGEEWDEPRRDAGRYTVKVQRGDIIVVGSDGLMDNLFDEDILEEVLRFAPWPPRSNTSSPDASGSSPSRGAQQAPEPLPSDFSPQLVSEALCSRAKAVSEDSRAVSSPFQQRAVEEGLHYVGGKHDDISVLVAVIGERRNEADVPVPSLTSATAKA</sequence>
<proteinExistence type="predicted"/>
<dbReference type="FunFam" id="3.60.40.10:FF:000130">
    <property type="entry name" value="Related to PTC7-type 2C protein phosphatase"/>
    <property type="match status" value="1"/>
</dbReference>
<evidence type="ECO:0000313" key="4">
    <source>
        <dbReference type="Proteomes" id="UP000245946"/>
    </source>
</evidence>
<feature type="compositionally biased region" description="Polar residues" evidence="1">
    <location>
        <begin position="279"/>
        <end position="299"/>
    </location>
</feature>
<dbReference type="SUPFAM" id="SSF81606">
    <property type="entry name" value="PP2C-like"/>
    <property type="match status" value="1"/>
</dbReference>
<feature type="region of interest" description="Disordered" evidence="1">
    <location>
        <begin position="152"/>
        <end position="196"/>
    </location>
</feature>
<dbReference type="PANTHER" id="PTHR12320:SF84">
    <property type="entry name" value="PROTEIN PHOSPHATASE"/>
    <property type="match status" value="1"/>
</dbReference>
<dbReference type="STRING" id="58919.A0A316ZCA2"/>
<dbReference type="SMART" id="SM00332">
    <property type="entry name" value="PP2Cc"/>
    <property type="match status" value="1"/>
</dbReference>
<feature type="compositionally biased region" description="Low complexity" evidence="1">
    <location>
        <begin position="385"/>
        <end position="402"/>
    </location>
</feature>
<dbReference type="Proteomes" id="UP000245946">
    <property type="component" value="Unassembled WGS sequence"/>
</dbReference>
<feature type="compositionally biased region" description="Low complexity" evidence="1">
    <location>
        <begin position="740"/>
        <end position="753"/>
    </location>
</feature>
<feature type="region of interest" description="Disordered" evidence="1">
    <location>
        <begin position="625"/>
        <end position="696"/>
    </location>
</feature>
<dbReference type="EMBL" id="KZ819288">
    <property type="protein sequence ID" value="PWN99330.1"/>
    <property type="molecule type" value="Genomic_DNA"/>
</dbReference>
<evidence type="ECO:0000256" key="1">
    <source>
        <dbReference type="SAM" id="MobiDB-lite"/>
    </source>
</evidence>
<dbReference type="GO" id="GO:0004722">
    <property type="term" value="F:protein serine/threonine phosphatase activity"/>
    <property type="evidence" value="ECO:0007669"/>
    <property type="project" value="TreeGrafter"/>
</dbReference>
<name>A0A316ZCA2_9BASI</name>
<dbReference type="Gene3D" id="3.60.40.10">
    <property type="entry name" value="PPM-type phosphatase domain"/>
    <property type="match status" value="2"/>
</dbReference>
<evidence type="ECO:0000259" key="2">
    <source>
        <dbReference type="PROSITE" id="PS51746"/>
    </source>
</evidence>
<dbReference type="InterPro" id="IPR001932">
    <property type="entry name" value="PPM-type_phosphatase-like_dom"/>
</dbReference>
<organism evidence="3 4">
    <name type="scientific">Tilletiopsis washingtonensis</name>
    <dbReference type="NCBI Taxonomy" id="58919"/>
    <lineage>
        <taxon>Eukaryota</taxon>
        <taxon>Fungi</taxon>
        <taxon>Dikarya</taxon>
        <taxon>Basidiomycota</taxon>
        <taxon>Ustilaginomycotina</taxon>
        <taxon>Exobasidiomycetes</taxon>
        <taxon>Entylomatales</taxon>
        <taxon>Entylomatales incertae sedis</taxon>
        <taxon>Tilletiopsis</taxon>
    </lineage>
</organism>
<feature type="compositionally biased region" description="Acidic residues" evidence="1">
    <location>
        <begin position="681"/>
        <end position="691"/>
    </location>
</feature>
<gene>
    <name evidence="3" type="ORF">FA09DRAFT_306075</name>
</gene>
<dbReference type="AlphaFoldDB" id="A0A316ZCA2"/>
<keyword evidence="4" id="KW-1185">Reference proteome</keyword>
<dbReference type="OrthoDB" id="60843at2759"/>
<dbReference type="GeneID" id="37268069"/>
<evidence type="ECO:0000313" key="3">
    <source>
        <dbReference type="EMBL" id="PWN99330.1"/>
    </source>
</evidence>
<dbReference type="InterPro" id="IPR036457">
    <property type="entry name" value="PPM-type-like_dom_sf"/>
</dbReference>
<feature type="compositionally biased region" description="Low complexity" evidence="1">
    <location>
        <begin position="259"/>
        <end position="271"/>
    </location>
</feature>
<feature type="region of interest" description="Disordered" evidence="1">
    <location>
        <begin position="354"/>
        <end position="422"/>
    </location>
</feature>
<feature type="domain" description="PPM-type phosphatase" evidence="2">
    <location>
        <begin position="454"/>
        <end position="820"/>
    </location>
</feature>
<feature type="region of interest" description="Disordered" evidence="1">
    <location>
        <begin position="735"/>
        <end position="770"/>
    </location>
</feature>
<reference evidence="3 4" key="1">
    <citation type="journal article" date="2018" name="Mol. Biol. Evol.">
        <title>Broad Genomic Sampling Reveals a Smut Pathogenic Ancestry of the Fungal Clade Ustilaginomycotina.</title>
        <authorList>
            <person name="Kijpornyongpan T."/>
            <person name="Mondo S.J."/>
            <person name="Barry K."/>
            <person name="Sandor L."/>
            <person name="Lee J."/>
            <person name="Lipzen A."/>
            <person name="Pangilinan J."/>
            <person name="LaButti K."/>
            <person name="Hainaut M."/>
            <person name="Henrissat B."/>
            <person name="Grigoriev I.V."/>
            <person name="Spatafora J.W."/>
            <person name="Aime M.C."/>
        </authorList>
    </citation>
    <scope>NUCLEOTIDE SEQUENCE [LARGE SCALE GENOMIC DNA]</scope>
    <source>
        <strain evidence="3 4">MCA 4186</strain>
    </source>
</reference>
<feature type="compositionally biased region" description="Acidic residues" evidence="1">
    <location>
        <begin position="646"/>
        <end position="655"/>
    </location>
</feature>
<feature type="compositionally biased region" description="Basic and acidic residues" evidence="1">
    <location>
        <begin position="656"/>
        <end position="665"/>
    </location>
</feature>
<dbReference type="PROSITE" id="PS51746">
    <property type="entry name" value="PPM_2"/>
    <property type="match status" value="1"/>
</dbReference>
<protein>
    <recommendedName>
        <fullName evidence="2">PPM-type phosphatase domain-containing protein</fullName>
    </recommendedName>
</protein>
<feature type="compositionally biased region" description="Basic and acidic residues" evidence="1">
    <location>
        <begin position="626"/>
        <end position="638"/>
    </location>
</feature>
<feature type="region of interest" description="Disordered" evidence="1">
    <location>
        <begin position="259"/>
        <end position="339"/>
    </location>
</feature>
<dbReference type="InterPro" id="IPR039123">
    <property type="entry name" value="PPTC7"/>
</dbReference>